<feature type="transmembrane region" description="Helical" evidence="13">
    <location>
        <begin position="816"/>
        <end position="835"/>
    </location>
</feature>
<dbReference type="GO" id="GO:0006031">
    <property type="term" value="P:chitin biosynthetic process"/>
    <property type="evidence" value="ECO:0007669"/>
    <property type="project" value="UniProtKB-UniRule"/>
</dbReference>
<feature type="transmembrane region" description="Helical" evidence="13">
    <location>
        <begin position="688"/>
        <end position="709"/>
    </location>
</feature>
<organism evidence="16 17">
    <name type="scientific">Schizophyllum amplum</name>
    <dbReference type="NCBI Taxonomy" id="97359"/>
    <lineage>
        <taxon>Eukaryota</taxon>
        <taxon>Fungi</taxon>
        <taxon>Dikarya</taxon>
        <taxon>Basidiomycota</taxon>
        <taxon>Agaricomycotina</taxon>
        <taxon>Agaricomycetes</taxon>
        <taxon>Agaricomycetidae</taxon>
        <taxon>Agaricales</taxon>
        <taxon>Schizophyllaceae</taxon>
        <taxon>Schizophyllum</taxon>
    </lineage>
</organism>
<dbReference type="InterPro" id="IPR013616">
    <property type="entry name" value="Chitin_synth_N"/>
</dbReference>
<dbReference type="SUPFAM" id="SSF53448">
    <property type="entry name" value="Nucleotide-diphospho-sugar transferases"/>
    <property type="match status" value="1"/>
</dbReference>
<dbReference type="Proteomes" id="UP000320762">
    <property type="component" value="Unassembled WGS sequence"/>
</dbReference>
<feature type="transmembrane region" description="Helical" evidence="13">
    <location>
        <begin position="525"/>
        <end position="544"/>
    </location>
</feature>
<dbReference type="EC" id="2.4.1.16" evidence="2 13"/>
<evidence type="ECO:0000256" key="4">
    <source>
        <dbReference type="ARBA" id="ARBA00022676"/>
    </source>
</evidence>
<evidence type="ECO:0000256" key="9">
    <source>
        <dbReference type="ARBA" id="ARBA00023316"/>
    </source>
</evidence>
<feature type="domain" description="Chitin synthase N-terminal" evidence="15">
    <location>
        <begin position="128"/>
        <end position="197"/>
    </location>
</feature>
<evidence type="ECO:0000256" key="1">
    <source>
        <dbReference type="ARBA" id="ARBA00004651"/>
    </source>
</evidence>
<feature type="transmembrane region" description="Helical" evidence="13">
    <location>
        <begin position="613"/>
        <end position="630"/>
    </location>
</feature>
<keyword evidence="3 13" id="KW-1003">Cell membrane</keyword>
<dbReference type="InterPro" id="IPR004835">
    <property type="entry name" value="Chitin_synth"/>
</dbReference>
<dbReference type="PANTHER" id="PTHR22914:SF11">
    <property type="entry name" value="CHITIN SYNTHASE B"/>
    <property type="match status" value="1"/>
</dbReference>
<evidence type="ECO:0000313" key="17">
    <source>
        <dbReference type="Proteomes" id="UP000320762"/>
    </source>
</evidence>
<evidence type="ECO:0000313" key="16">
    <source>
        <dbReference type="EMBL" id="TRM68086.1"/>
    </source>
</evidence>
<dbReference type="OrthoDB" id="26569at2759"/>
<feature type="region of interest" description="Disordered" evidence="14">
    <location>
        <begin position="1"/>
        <end position="48"/>
    </location>
</feature>
<evidence type="ECO:0000256" key="8">
    <source>
        <dbReference type="ARBA" id="ARBA00023136"/>
    </source>
</evidence>
<comment type="catalytic activity">
    <reaction evidence="12 13">
        <text>[(1-&gt;4)-N-acetyl-beta-D-glucosaminyl](n) + UDP-N-acetyl-alpha-D-glucosamine = [(1-&gt;4)-N-acetyl-beta-D-glucosaminyl](n+1) + UDP + H(+)</text>
        <dbReference type="Rhea" id="RHEA:16637"/>
        <dbReference type="Rhea" id="RHEA-COMP:9593"/>
        <dbReference type="Rhea" id="RHEA-COMP:9595"/>
        <dbReference type="ChEBI" id="CHEBI:15378"/>
        <dbReference type="ChEBI" id="CHEBI:17029"/>
        <dbReference type="ChEBI" id="CHEBI:57705"/>
        <dbReference type="ChEBI" id="CHEBI:58223"/>
        <dbReference type="EC" id="2.4.1.16"/>
    </reaction>
</comment>
<evidence type="ECO:0000256" key="13">
    <source>
        <dbReference type="RuleBase" id="RU366040"/>
    </source>
</evidence>
<evidence type="ECO:0000256" key="14">
    <source>
        <dbReference type="SAM" id="MobiDB-lite"/>
    </source>
</evidence>
<gene>
    <name evidence="16" type="ORF">BD626DRAFT_110904</name>
</gene>
<keyword evidence="9 13" id="KW-0961">Cell wall biogenesis/degradation</keyword>
<evidence type="ECO:0000256" key="10">
    <source>
        <dbReference type="ARBA" id="ARBA00024009"/>
    </source>
</evidence>
<feature type="compositionally biased region" description="Polar residues" evidence="14">
    <location>
        <begin position="39"/>
        <end position="48"/>
    </location>
</feature>
<evidence type="ECO:0000259" key="15">
    <source>
        <dbReference type="Pfam" id="PF08407"/>
    </source>
</evidence>
<protein>
    <recommendedName>
        <fullName evidence="2 13">Chitin synthase</fullName>
        <ecNumber evidence="2 13">2.4.1.16</ecNumber>
    </recommendedName>
</protein>
<dbReference type="EMBL" id="VDMD01000002">
    <property type="protein sequence ID" value="TRM68086.1"/>
    <property type="molecule type" value="Genomic_DNA"/>
</dbReference>
<keyword evidence="17" id="KW-1185">Reference proteome</keyword>
<dbReference type="STRING" id="97359.A0A550CTG2"/>
<dbReference type="GO" id="GO:0005886">
    <property type="term" value="C:plasma membrane"/>
    <property type="evidence" value="ECO:0007669"/>
    <property type="project" value="UniProtKB-SubCell"/>
</dbReference>
<dbReference type="GO" id="GO:0004100">
    <property type="term" value="F:chitin synthase activity"/>
    <property type="evidence" value="ECO:0007669"/>
    <property type="project" value="UniProtKB-UniRule"/>
</dbReference>
<accession>A0A550CTG2</accession>
<keyword evidence="7 13" id="KW-1133">Transmembrane helix</keyword>
<feature type="transmembrane region" description="Helical" evidence="13">
    <location>
        <begin position="642"/>
        <end position="668"/>
    </location>
</feature>
<proteinExistence type="inferred from homology"/>
<comment type="subcellular location">
    <subcellularLocation>
        <location evidence="1 13">Cell membrane</location>
        <topology evidence="1 13">Multi-pass membrane protein</topology>
    </subcellularLocation>
</comment>
<dbReference type="Pfam" id="PF01644">
    <property type="entry name" value="Chitin_synth_1"/>
    <property type="match status" value="1"/>
</dbReference>
<feature type="transmembrane region" description="Helical" evidence="13">
    <location>
        <begin position="863"/>
        <end position="884"/>
    </location>
</feature>
<dbReference type="GO" id="GO:0030428">
    <property type="term" value="C:cell septum"/>
    <property type="evidence" value="ECO:0007669"/>
    <property type="project" value="TreeGrafter"/>
</dbReference>
<keyword evidence="4 13" id="KW-0328">Glycosyltransferase</keyword>
<dbReference type="InterPro" id="IPR029044">
    <property type="entry name" value="Nucleotide-diphossugar_trans"/>
</dbReference>
<evidence type="ECO:0000256" key="11">
    <source>
        <dbReference type="ARBA" id="ARBA00038055"/>
    </source>
</evidence>
<keyword evidence="8 13" id="KW-0472">Membrane</keyword>
<reference evidence="16 17" key="1">
    <citation type="journal article" date="2019" name="New Phytol.">
        <title>Comparative genomics reveals unique wood-decay strategies and fruiting body development in the Schizophyllaceae.</title>
        <authorList>
            <person name="Almasi E."/>
            <person name="Sahu N."/>
            <person name="Krizsan K."/>
            <person name="Balint B."/>
            <person name="Kovacs G.M."/>
            <person name="Kiss B."/>
            <person name="Cseklye J."/>
            <person name="Drula E."/>
            <person name="Henrissat B."/>
            <person name="Nagy I."/>
            <person name="Chovatia M."/>
            <person name="Adam C."/>
            <person name="LaButti K."/>
            <person name="Lipzen A."/>
            <person name="Riley R."/>
            <person name="Grigoriev I.V."/>
            <person name="Nagy L.G."/>
        </authorList>
    </citation>
    <scope>NUCLEOTIDE SEQUENCE [LARGE SCALE GENOMIC DNA]</scope>
    <source>
        <strain evidence="16 17">NL-1724</strain>
    </source>
</reference>
<dbReference type="CDD" id="cd04190">
    <property type="entry name" value="Chitin_synth_C"/>
    <property type="match status" value="1"/>
</dbReference>
<evidence type="ECO:0000256" key="5">
    <source>
        <dbReference type="ARBA" id="ARBA00022679"/>
    </source>
</evidence>
<evidence type="ECO:0000256" key="7">
    <source>
        <dbReference type="ARBA" id="ARBA00022989"/>
    </source>
</evidence>
<dbReference type="AlphaFoldDB" id="A0A550CTG2"/>
<dbReference type="PANTHER" id="PTHR22914">
    <property type="entry name" value="CHITIN SYNTHASE"/>
    <property type="match status" value="1"/>
</dbReference>
<evidence type="ECO:0000256" key="6">
    <source>
        <dbReference type="ARBA" id="ARBA00022692"/>
    </source>
</evidence>
<comment type="function">
    <text evidence="10 13">Polymerizes chitin, a structural polymer of the cell wall and septum, by transferring the sugar moiety of UDP-GlcNAc to the non-reducing end of the growing chitin polymer.</text>
</comment>
<evidence type="ECO:0000256" key="2">
    <source>
        <dbReference type="ARBA" id="ARBA00012543"/>
    </source>
</evidence>
<name>A0A550CTG2_9AGAR</name>
<evidence type="ECO:0000256" key="12">
    <source>
        <dbReference type="ARBA" id="ARBA00048014"/>
    </source>
</evidence>
<dbReference type="GO" id="GO:0071555">
    <property type="term" value="P:cell wall organization"/>
    <property type="evidence" value="ECO:0007669"/>
    <property type="project" value="UniProtKB-KW"/>
</dbReference>
<evidence type="ECO:0000256" key="3">
    <source>
        <dbReference type="ARBA" id="ARBA00022475"/>
    </source>
</evidence>
<sequence>MTDNRAPYGSHSQETFGDPFADRPRQTHFAEQARPYAADSTSSLRPYDSTPTLAGANEFGQADDDYVEKQPLTQGGEFAGGFYPPAATDPTAYGDPYAQGRPGSIMSTSSVGVDSAWRRRQTIKRGVTKKVKLTSGNFITEYAVPTPVHSAIEAKYAATNTTEFSHMRYTAATCDPDEFSEANGYSIRQKIYNRETELLIAVTSYNEDKTLYARTLHGVMLNIRDICKTKQSKYWRRQAEEGNPGWKRITVALVVDGLEAMDKSVLDILATIGVYQDGVMKKQVDGKETVAHIFEYTTQLSVDATPQLVLPQANDANNLVPVQIIFVLKAKNQKKINSHRWLFNAIGKMLNPEICVLIDAGTKPGHKSIYYLWEAFYNDANLGGCCGEIHAMIKGGKKLLNPLVAAQNFEYKMSNILDKPLESSFGYVSVLPGAFSAYRYRAILGRPLEQYFHGDHSLADRLGQKGIYGMNIFTKNMFLAEDRILCFELVAKKGAQWTLTYVKPSKAETDVPESAAELIGQRRRWLNGSFAASIYALVHFFSFYRSGHNILRMFVLHVQALYNMFSLVFSWFALANLWLTFSIIIDLLPDQKPAIYIFYNEVITHWVNQSFKWIYLGFLALQFVLALGNRPKGERFAYTLTFWVYAFLAIYLLVCSFWLTIKAFAAIPDTLAGKSGSEAVQVFVSGDVGTLIAAMFATFGIYFIASFLYRDPWHMFSSFPQYLCLAPSFTNILNVYAFCNLHDVSWGTKGSDKAEALPSVKSKQSKDQEAPVVEDTARVQEEVDANFKETVTRAITKLDTKEEVEKPTMDDQNRTFRTRLVSFWMLSNAALAIAIENINGLPSDNAEQDEADLHEKQNAYFKFILWSTFGLALVRFTGCLYYFFRRNLFRWCRRN</sequence>
<keyword evidence="6 13" id="KW-0812">Transmembrane</keyword>
<feature type="transmembrane region" description="Helical" evidence="13">
    <location>
        <begin position="565"/>
        <end position="585"/>
    </location>
</feature>
<keyword evidence="5 13" id="KW-0808">Transferase</keyword>
<comment type="similarity">
    <text evidence="11">Belongs to the chitin synthase family. Class III subfamily.</text>
</comment>
<comment type="caution">
    <text evidence="16">The sequence shown here is derived from an EMBL/GenBank/DDBJ whole genome shotgun (WGS) entry which is preliminary data.</text>
</comment>
<dbReference type="Pfam" id="PF08407">
    <property type="entry name" value="Chitin_synth_1N"/>
    <property type="match status" value="1"/>
</dbReference>